<comment type="subcellular location">
    <subcellularLocation>
        <location evidence="1">Membrane</location>
        <topology evidence="1">Multi-pass membrane protein</topology>
    </subcellularLocation>
</comment>
<dbReference type="InterPro" id="IPR036734">
    <property type="entry name" value="Neur_chan_lig-bd_sf"/>
</dbReference>
<dbReference type="SUPFAM" id="SSF90112">
    <property type="entry name" value="Neurotransmitter-gated ion-channel transmembrane pore"/>
    <property type="match status" value="1"/>
</dbReference>
<dbReference type="Gene3D" id="2.70.170.10">
    <property type="entry name" value="Neurotransmitter-gated ion-channel ligand-binding domain"/>
    <property type="match status" value="1"/>
</dbReference>
<keyword evidence="5" id="KW-1185">Reference proteome</keyword>
<dbReference type="GO" id="GO:0004888">
    <property type="term" value="F:transmembrane signaling receptor activity"/>
    <property type="evidence" value="ECO:0007669"/>
    <property type="project" value="InterPro"/>
</dbReference>
<name>A0A813E7X4_POLGL</name>
<evidence type="ECO:0000259" key="3">
    <source>
        <dbReference type="Pfam" id="PF02932"/>
    </source>
</evidence>
<feature type="transmembrane region" description="Helical" evidence="2">
    <location>
        <begin position="250"/>
        <end position="269"/>
    </location>
</feature>
<protein>
    <recommendedName>
        <fullName evidence="3">Neurotransmitter-gated ion-channel transmembrane domain-containing protein</fullName>
    </recommendedName>
</protein>
<dbReference type="InterPro" id="IPR038050">
    <property type="entry name" value="Neuro_actylchol_rec"/>
</dbReference>
<evidence type="ECO:0000256" key="1">
    <source>
        <dbReference type="ARBA" id="ARBA00004141"/>
    </source>
</evidence>
<feature type="transmembrane region" description="Helical" evidence="2">
    <location>
        <begin position="281"/>
        <end position="305"/>
    </location>
</feature>
<evidence type="ECO:0000313" key="5">
    <source>
        <dbReference type="Proteomes" id="UP000654075"/>
    </source>
</evidence>
<dbReference type="Pfam" id="PF02932">
    <property type="entry name" value="Neur_chan_memb"/>
    <property type="match status" value="1"/>
</dbReference>
<comment type="caution">
    <text evidence="4">The sequence shown here is derived from an EMBL/GenBank/DDBJ whole genome shotgun (WGS) entry which is preliminary data.</text>
</comment>
<dbReference type="InterPro" id="IPR036719">
    <property type="entry name" value="Neuro-gated_channel_TM_sf"/>
</dbReference>
<dbReference type="InterPro" id="IPR006029">
    <property type="entry name" value="Neurotrans-gated_channel_TM"/>
</dbReference>
<dbReference type="PANTHER" id="PTHR18945">
    <property type="entry name" value="NEUROTRANSMITTER GATED ION CHANNEL"/>
    <property type="match status" value="1"/>
</dbReference>
<organism evidence="4 5">
    <name type="scientific">Polarella glacialis</name>
    <name type="common">Dinoflagellate</name>
    <dbReference type="NCBI Taxonomy" id="89957"/>
    <lineage>
        <taxon>Eukaryota</taxon>
        <taxon>Sar</taxon>
        <taxon>Alveolata</taxon>
        <taxon>Dinophyceae</taxon>
        <taxon>Suessiales</taxon>
        <taxon>Suessiaceae</taxon>
        <taxon>Polarella</taxon>
    </lineage>
</organism>
<feature type="domain" description="Neurotransmitter-gated ion-channel transmembrane" evidence="3">
    <location>
        <begin position="233"/>
        <end position="302"/>
    </location>
</feature>
<dbReference type="GO" id="GO:0016020">
    <property type="term" value="C:membrane"/>
    <property type="evidence" value="ECO:0007669"/>
    <property type="project" value="UniProtKB-SubCell"/>
</dbReference>
<dbReference type="Proteomes" id="UP000654075">
    <property type="component" value="Unassembled WGS sequence"/>
</dbReference>
<feature type="transmembrane region" description="Helical" evidence="2">
    <location>
        <begin position="311"/>
        <end position="329"/>
    </location>
</feature>
<feature type="transmembrane region" description="Helical" evidence="2">
    <location>
        <begin position="225"/>
        <end position="244"/>
    </location>
</feature>
<keyword evidence="2" id="KW-1133">Transmembrane helix</keyword>
<dbReference type="OrthoDB" id="5975154at2759"/>
<dbReference type="AlphaFoldDB" id="A0A813E7X4"/>
<keyword evidence="2" id="KW-0812">Transmembrane</keyword>
<dbReference type="EMBL" id="CAJNNV010008530">
    <property type="protein sequence ID" value="CAE8596354.1"/>
    <property type="molecule type" value="Genomic_DNA"/>
</dbReference>
<accession>A0A813E7X4</accession>
<evidence type="ECO:0000256" key="2">
    <source>
        <dbReference type="SAM" id="Phobius"/>
    </source>
</evidence>
<proteinExistence type="predicted"/>
<dbReference type="InterPro" id="IPR006201">
    <property type="entry name" value="Neur_channel"/>
</dbReference>
<dbReference type="GO" id="GO:0005230">
    <property type="term" value="F:extracellular ligand-gated monoatomic ion channel activity"/>
    <property type="evidence" value="ECO:0007669"/>
    <property type="project" value="InterPro"/>
</dbReference>
<gene>
    <name evidence="4" type="ORF">PGLA1383_LOCUS14817</name>
</gene>
<reference evidence="4" key="1">
    <citation type="submission" date="2021-02" db="EMBL/GenBank/DDBJ databases">
        <authorList>
            <person name="Dougan E. K."/>
            <person name="Rhodes N."/>
            <person name="Thang M."/>
            <person name="Chan C."/>
        </authorList>
    </citation>
    <scope>NUCLEOTIDE SEQUENCE</scope>
</reference>
<dbReference type="Gene3D" id="1.20.58.390">
    <property type="entry name" value="Neurotransmitter-gated ion-channel transmembrane domain"/>
    <property type="match status" value="1"/>
</dbReference>
<sequence length="366" mass="41355">MASETRLLVEEPPKAETEEARIALFSSEGSGAVGVGLGFSRLSNVDVINGTFDSRFILLLWYVEPLLRDRPPTKKSFGWEWQEDCPGCPQLSTSSFPNAKGVLEIELSQACLNDDTQGIRGIRVPGLVRIDHWVSGTFFQDFSLQRFPYDSHILSIHLRSVLAGKSMELVPVREWVNLKHEPQLVDFDIYDPPCASLSYEEEHECGRHRVIISIAIQRKAFAHEINIIGILFLLNMISFTSFLMESLADQMSVSLTLLLTAVAFKFVIADKLPPVSYLTTMDVYLLSVFCFLGLVILANVTASMLPGRQHAIVGFVLALWTTFHVIFTLRVQYLRRPLMHAYFDGQVLNLTRVHSDAERTHRIKLE</sequence>
<evidence type="ECO:0000313" key="4">
    <source>
        <dbReference type="EMBL" id="CAE8596354.1"/>
    </source>
</evidence>
<keyword evidence="2" id="KW-0472">Membrane</keyword>